<dbReference type="Proteomes" id="UP001286456">
    <property type="component" value="Unassembled WGS sequence"/>
</dbReference>
<dbReference type="InterPro" id="IPR046331">
    <property type="entry name" value="GPAM1-like"/>
</dbReference>
<evidence type="ECO:0000259" key="2">
    <source>
        <dbReference type="Pfam" id="PF12572"/>
    </source>
</evidence>
<protein>
    <recommendedName>
        <fullName evidence="2">DUF3752 domain-containing protein</fullName>
    </recommendedName>
</protein>
<sequence length="173" mass="18884">MVAPPEPTGYQAPDPTKLKSRKFASGRSARTEKPGGGSGISSIWTETPEEKLRRLTNAVLGREDPAASAGGPAAPAKTAKDEKNRVDEEWIRSYTEQTRGRSLVEEHEAARAAGKRLGGKGKKGDEDEDDPSKRAFDREKDMAIGGRLDNSKRRELLTRAADFGGRFQKGNYL</sequence>
<dbReference type="PANTHER" id="PTHR46370">
    <property type="entry name" value="GPALPP MOTIFS-CONTAINING PROTEIN 1"/>
    <property type="match status" value="1"/>
</dbReference>
<feature type="compositionally biased region" description="Basic and acidic residues" evidence="1">
    <location>
        <begin position="131"/>
        <end position="142"/>
    </location>
</feature>
<name>A0AAE0J305_9PEZI</name>
<organism evidence="3 4">
    <name type="scientific">Cercophora scortea</name>
    <dbReference type="NCBI Taxonomy" id="314031"/>
    <lineage>
        <taxon>Eukaryota</taxon>
        <taxon>Fungi</taxon>
        <taxon>Dikarya</taxon>
        <taxon>Ascomycota</taxon>
        <taxon>Pezizomycotina</taxon>
        <taxon>Sordariomycetes</taxon>
        <taxon>Sordariomycetidae</taxon>
        <taxon>Sordariales</taxon>
        <taxon>Lasiosphaeriaceae</taxon>
        <taxon>Cercophora</taxon>
    </lineage>
</organism>
<comment type="caution">
    <text evidence="3">The sequence shown here is derived from an EMBL/GenBank/DDBJ whole genome shotgun (WGS) entry which is preliminary data.</text>
</comment>
<accession>A0AAE0J305</accession>
<reference evidence="3" key="1">
    <citation type="journal article" date="2023" name="Mol. Phylogenet. Evol.">
        <title>Genome-scale phylogeny and comparative genomics of the fungal order Sordariales.</title>
        <authorList>
            <person name="Hensen N."/>
            <person name="Bonometti L."/>
            <person name="Westerberg I."/>
            <person name="Brannstrom I.O."/>
            <person name="Guillou S."/>
            <person name="Cros-Aarteil S."/>
            <person name="Calhoun S."/>
            <person name="Haridas S."/>
            <person name="Kuo A."/>
            <person name="Mondo S."/>
            <person name="Pangilinan J."/>
            <person name="Riley R."/>
            <person name="LaButti K."/>
            <person name="Andreopoulos B."/>
            <person name="Lipzen A."/>
            <person name="Chen C."/>
            <person name="Yan M."/>
            <person name="Daum C."/>
            <person name="Ng V."/>
            <person name="Clum A."/>
            <person name="Steindorff A."/>
            <person name="Ohm R.A."/>
            <person name="Martin F."/>
            <person name="Silar P."/>
            <person name="Natvig D.O."/>
            <person name="Lalanne C."/>
            <person name="Gautier V."/>
            <person name="Ament-Velasquez S.L."/>
            <person name="Kruys A."/>
            <person name="Hutchinson M.I."/>
            <person name="Powell A.J."/>
            <person name="Barry K."/>
            <person name="Miller A.N."/>
            <person name="Grigoriev I.V."/>
            <person name="Debuchy R."/>
            <person name="Gladieux P."/>
            <person name="Hiltunen Thoren M."/>
            <person name="Johannesson H."/>
        </authorList>
    </citation>
    <scope>NUCLEOTIDE SEQUENCE</scope>
    <source>
        <strain evidence="3">SMH4131-1</strain>
    </source>
</reference>
<dbReference type="Pfam" id="PF12572">
    <property type="entry name" value="DUF3752"/>
    <property type="match status" value="1"/>
</dbReference>
<dbReference type="EMBL" id="JAUEPO010000001">
    <property type="protein sequence ID" value="KAK3335981.1"/>
    <property type="molecule type" value="Genomic_DNA"/>
</dbReference>
<evidence type="ECO:0000313" key="4">
    <source>
        <dbReference type="Proteomes" id="UP001286456"/>
    </source>
</evidence>
<feature type="compositionally biased region" description="Basic and acidic residues" evidence="1">
    <location>
        <begin position="98"/>
        <end position="110"/>
    </location>
</feature>
<dbReference type="PANTHER" id="PTHR46370:SF1">
    <property type="entry name" value="GPALPP MOTIFS-CONTAINING PROTEIN 1"/>
    <property type="match status" value="1"/>
</dbReference>
<feature type="compositionally biased region" description="Basic and acidic residues" evidence="1">
    <location>
        <begin position="78"/>
        <end position="91"/>
    </location>
</feature>
<feature type="compositionally biased region" description="Low complexity" evidence="1">
    <location>
        <begin position="66"/>
        <end position="76"/>
    </location>
</feature>
<proteinExistence type="predicted"/>
<dbReference type="InterPro" id="IPR022226">
    <property type="entry name" value="DUF3752"/>
</dbReference>
<gene>
    <name evidence="3" type="ORF">B0T19DRAFT_408120</name>
</gene>
<feature type="domain" description="DUF3752" evidence="2">
    <location>
        <begin position="4"/>
        <end position="168"/>
    </location>
</feature>
<keyword evidence="4" id="KW-1185">Reference proteome</keyword>
<evidence type="ECO:0000313" key="3">
    <source>
        <dbReference type="EMBL" id="KAK3335981.1"/>
    </source>
</evidence>
<evidence type="ECO:0000256" key="1">
    <source>
        <dbReference type="SAM" id="MobiDB-lite"/>
    </source>
</evidence>
<feature type="region of interest" description="Disordered" evidence="1">
    <location>
        <begin position="1"/>
        <end position="147"/>
    </location>
</feature>
<reference evidence="3" key="2">
    <citation type="submission" date="2023-06" db="EMBL/GenBank/DDBJ databases">
        <authorList>
            <consortium name="Lawrence Berkeley National Laboratory"/>
            <person name="Haridas S."/>
            <person name="Hensen N."/>
            <person name="Bonometti L."/>
            <person name="Westerberg I."/>
            <person name="Brannstrom I.O."/>
            <person name="Guillou S."/>
            <person name="Cros-Aarteil S."/>
            <person name="Calhoun S."/>
            <person name="Kuo A."/>
            <person name="Mondo S."/>
            <person name="Pangilinan J."/>
            <person name="Riley R."/>
            <person name="Labutti K."/>
            <person name="Andreopoulos B."/>
            <person name="Lipzen A."/>
            <person name="Chen C."/>
            <person name="Yanf M."/>
            <person name="Daum C."/>
            <person name="Ng V."/>
            <person name="Clum A."/>
            <person name="Steindorff A."/>
            <person name="Ohm R."/>
            <person name="Martin F."/>
            <person name="Silar P."/>
            <person name="Natvig D."/>
            <person name="Lalanne C."/>
            <person name="Gautier V."/>
            <person name="Ament-Velasquez S.L."/>
            <person name="Kruys A."/>
            <person name="Hutchinson M.I."/>
            <person name="Powell A.J."/>
            <person name="Barry K."/>
            <person name="Miller A.N."/>
            <person name="Grigoriev I.V."/>
            <person name="Debuchy R."/>
            <person name="Gladieux P."/>
            <person name="Thoren M.H."/>
            <person name="Johannesson H."/>
        </authorList>
    </citation>
    <scope>NUCLEOTIDE SEQUENCE</scope>
    <source>
        <strain evidence="3">SMH4131-1</strain>
    </source>
</reference>
<dbReference type="AlphaFoldDB" id="A0AAE0J305"/>